<dbReference type="PROSITE" id="PS51891">
    <property type="entry name" value="CENP_V_GFA"/>
    <property type="match status" value="1"/>
</dbReference>
<proteinExistence type="predicted"/>
<reference evidence="2" key="2">
    <citation type="submission" date="2021-04" db="EMBL/GenBank/DDBJ databases">
        <authorList>
            <person name="Podell S."/>
        </authorList>
    </citation>
    <scope>NUCLEOTIDE SEQUENCE</scope>
    <source>
        <strain evidence="2">Hildebrandi</strain>
    </source>
</reference>
<dbReference type="AlphaFoldDB" id="A0A9K3M3C8"/>
<protein>
    <submittedName>
        <fullName evidence="2">Glutathione-dependent formaldehyde-activating protein</fullName>
    </submittedName>
</protein>
<gene>
    <name evidence="2" type="ORF">IV203_033796</name>
</gene>
<organism evidence="2 3">
    <name type="scientific">Nitzschia inconspicua</name>
    <dbReference type="NCBI Taxonomy" id="303405"/>
    <lineage>
        <taxon>Eukaryota</taxon>
        <taxon>Sar</taxon>
        <taxon>Stramenopiles</taxon>
        <taxon>Ochrophyta</taxon>
        <taxon>Bacillariophyta</taxon>
        <taxon>Bacillariophyceae</taxon>
        <taxon>Bacillariophycidae</taxon>
        <taxon>Bacillariales</taxon>
        <taxon>Bacillariaceae</taxon>
        <taxon>Nitzschia</taxon>
    </lineage>
</organism>
<dbReference type="PANTHER" id="PTHR28620:SF1">
    <property type="entry name" value="CENP-V_GFA DOMAIN-CONTAINING PROTEIN"/>
    <property type="match status" value="1"/>
</dbReference>
<feature type="domain" description="CENP-V/GFA" evidence="1">
    <location>
        <begin position="14"/>
        <end position="136"/>
    </location>
</feature>
<dbReference type="PANTHER" id="PTHR28620">
    <property type="entry name" value="CENTROMERE PROTEIN V"/>
    <property type="match status" value="1"/>
</dbReference>
<dbReference type="InterPro" id="IPR052355">
    <property type="entry name" value="CENP-V-like"/>
</dbReference>
<dbReference type="GO" id="GO:0016846">
    <property type="term" value="F:carbon-sulfur lyase activity"/>
    <property type="evidence" value="ECO:0007669"/>
    <property type="project" value="InterPro"/>
</dbReference>
<dbReference type="OrthoDB" id="2993351at2759"/>
<sequence length="155" mass="17689">MGNTESTNTDKGEYRVTCHCGRIAGRFACSNQHVVAWDCNCSDCYMRGNIHIIVPEADFRLDMPGKESFEAATIEYLWGQKIAKRQFCKTCGILPWYRPRSNPDGYGITLKCIDWGSEENIIPKVEIRKFDGKNWDESFQKTGIAEHSKPLETSQ</sequence>
<keyword evidence="3" id="KW-1185">Reference proteome</keyword>
<dbReference type="Pfam" id="PF04828">
    <property type="entry name" value="GFA"/>
    <property type="match status" value="1"/>
</dbReference>
<name>A0A9K3M3C8_9STRA</name>
<comment type="caution">
    <text evidence="2">The sequence shown here is derived from an EMBL/GenBank/DDBJ whole genome shotgun (WGS) entry which is preliminary data.</text>
</comment>
<evidence type="ECO:0000259" key="1">
    <source>
        <dbReference type="PROSITE" id="PS51891"/>
    </source>
</evidence>
<accession>A0A9K3M3C8</accession>
<dbReference type="EMBL" id="JAGRRH010000002">
    <property type="protein sequence ID" value="KAG7373072.1"/>
    <property type="molecule type" value="Genomic_DNA"/>
</dbReference>
<evidence type="ECO:0000313" key="3">
    <source>
        <dbReference type="Proteomes" id="UP000693970"/>
    </source>
</evidence>
<evidence type="ECO:0000313" key="2">
    <source>
        <dbReference type="EMBL" id="KAG7373072.1"/>
    </source>
</evidence>
<dbReference type="InterPro" id="IPR006913">
    <property type="entry name" value="CENP-V/GFA"/>
</dbReference>
<reference evidence="2" key="1">
    <citation type="journal article" date="2021" name="Sci. Rep.">
        <title>Diploid genomic architecture of Nitzschia inconspicua, an elite biomass production diatom.</title>
        <authorList>
            <person name="Oliver A."/>
            <person name="Podell S."/>
            <person name="Pinowska A."/>
            <person name="Traller J.C."/>
            <person name="Smith S.R."/>
            <person name="McClure R."/>
            <person name="Beliaev A."/>
            <person name="Bohutskyi P."/>
            <person name="Hill E.A."/>
            <person name="Rabines A."/>
            <person name="Zheng H."/>
            <person name="Allen L.Z."/>
            <person name="Kuo A."/>
            <person name="Grigoriev I.V."/>
            <person name="Allen A.E."/>
            <person name="Hazlebeck D."/>
            <person name="Allen E.E."/>
        </authorList>
    </citation>
    <scope>NUCLEOTIDE SEQUENCE</scope>
    <source>
        <strain evidence="2">Hildebrandi</strain>
    </source>
</reference>
<dbReference type="Proteomes" id="UP000693970">
    <property type="component" value="Unassembled WGS sequence"/>
</dbReference>